<evidence type="ECO:0000259" key="1">
    <source>
        <dbReference type="PROSITE" id="PS50943"/>
    </source>
</evidence>
<organism evidence="2 3">
    <name type="scientific">Amycolatopsis albispora</name>
    <dbReference type="NCBI Taxonomy" id="1804986"/>
    <lineage>
        <taxon>Bacteria</taxon>
        <taxon>Bacillati</taxon>
        <taxon>Actinomycetota</taxon>
        <taxon>Actinomycetes</taxon>
        <taxon>Pseudonocardiales</taxon>
        <taxon>Pseudonocardiaceae</taxon>
        <taxon>Amycolatopsis</taxon>
    </lineage>
</organism>
<feature type="domain" description="HTH cro/C1-type" evidence="1">
    <location>
        <begin position="44"/>
        <end position="79"/>
    </location>
</feature>
<reference evidence="2 3" key="1">
    <citation type="submission" date="2016-04" db="EMBL/GenBank/DDBJ databases">
        <title>Complete genome sequence and analysis of deep-sea sediment isolate, Amycolatopsis sp. WP1.</title>
        <authorList>
            <person name="Wang H."/>
            <person name="Chen S."/>
            <person name="Wu Q."/>
        </authorList>
    </citation>
    <scope>NUCLEOTIDE SEQUENCE [LARGE SCALE GENOMIC DNA]</scope>
    <source>
        <strain evidence="2 3">WP1</strain>
    </source>
</reference>
<name>A0A344L487_9PSEU</name>
<dbReference type="OrthoDB" id="2679623at2"/>
<proteinExistence type="predicted"/>
<dbReference type="GO" id="GO:0003677">
    <property type="term" value="F:DNA binding"/>
    <property type="evidence" value="ECO:0007669"/>
    <property type="project" value="InterPro"/>
</dbReference>
<dbReference type="PROSITE" id="PS50943">
    <property type="entry name" value="HTH_CROC1"/>
    <property type="match status" value="1"/>
</dbReference>
<dbReference type="SUPFAM" id="SSF47413">
    <property type="entry name" value="lambda repressor-like DNA-binding domains"/>
    <property type="match status" value="1"/>
</dbReference>
<dbReference type="Gene3D" id="1.10.260.40">
    <property type="entry name" value="lambda repressor-like DNA-binding domains"/>
    <property type="match status" value="1"/>
</dbReference>
<dbReference type="EMBL" id="CP015163">
    <property type="protein sequence ID" value="AXB42861.1"/>
    <property type="molecule type" value="Genomic_DNA"/>
</dbReference>
<dbReference type="RefSeq" id="WP_113692117.1">
    <property type="nucleotide sequence ID" value="NZ_CP015163.1"/>
</dbReference>
<dbReference type="InterPro" id="IPR001387">
    <property type="entry name" value="Cro/C1-type_HTH"/>
</dbReference>
<protein>
    <submittedName>
        <fullName evidence="2">XRE family transcriptional regulator</fullName>
    </submittedName>
</protein>
<keyword evidence="3" id="KW-1185">Reference proteome</keyword>
<evidence type="ECO:0000313" key="3">
    <source>
        <dbReference type="Proteomes" id="UP000250434"/>
    </source>
</evidence>
<dbReference type="Proteomes" id="UP000250434">
    <property type="component" value="Chromosome"/>
</dbReference>
<dbReference type="KEGG" id="aab:A4R43_10195"/>
<evidence type="ECO:0000313" key="2">
    <source>
        <dbReference type="EMBL" id="AXB42861.1"/>
    </source>
</evidence>
<gene>
    <name evidence="2" type="ORF">A4R43_10195</name>
</gene>
<accession>A0A344L487</accession>
<dbReference type="AlphaFoldDB" id="A0A344L487"/>
<sequence>MSDDVGSLAAKVDHLFRTVRPRDGGEYSFEEVAEALRARGGPTISATYLWQLRKGIRDNPTKRHLEALAGFFGVPAAYFFDDEETRRIDAELTLLTALRDAPVRQIALRASGLSPKSLEAIAEMVDRVRELEGLPQPNPPAPPTPEP</sequence>
<dbReference type="InterPro" id="IPR010982">
    <property type="entry name" value="Lambda_DNA-bd_dom_sf"/>
</dbReference>